<name>D2MQ17_9FIRM</name>
<proteinExistence type="predicted"/>
<evidence type="ECO:0000256" key="5">
    <source>
        <dbReference type="ARBA" id="ARBA00023167"/>
    </source>
</evidence>
<keyword evidence="3" id="KW-0028">Amino-acid biosynthesis</keyword>
<evidence type="ECO:0000313" key="7">
    <source>
        <dbReference type="EMBL" id="EFC05340.1"/>
    </source>
</evidence>
<keyword evidence="5" id="KW-0486">Methionine biosynthesis</keyword>
<evidence type="ECO:0000256" key="3">
    <source>
        <dbReference type="ARBA" id="ARBA00022605"/>
    </source>
</evidence>
<dbReference type="PANTHER" id="PTHR46832:SF1">
    <property type="entry name" value="5'-METHYLTHIOADENOSINE_S-ADENOSYLHOMOCYSTEINE NUCLEOSIDASE"/>
    <property type="match status" value="1"/>
</dbReference>
<dbReference type="CDD" id="cd09008">
    <property type="entry name" value="MTAN"/>
    <property type="match status" value="1"/>
</dbReference>
<dbReference type="EC" id="3.2.2.9" evidence="2"/>
<dbReference type="eggNOG" id="COG0775">
    <property type="taxonomic scope" value="Bacteria"/>
</dbReference>
<comment type="pathway">
    <text evidence="1">Amino-acid biosynthesis; L-methionine biosynthesis via salvage pathway; S-methyl-5-thio-alpha-D-ribose 1-phosphate from S-methyl-5'-thioadenosine (hydrolase route): step 1/2.</text>
</comment>
<dbReference type="NCBIfam" id="TIGR01704">
    <property type="entry name" value="MTA_SAH-Nsdase"/>
    <property type="match status" value="1"/>
</dbReference>
<organism evidence="7 8">
    <name type="scientific">Bulleidia extructa W1219</name>
    <dbReference type="NCBI Taxonomy" id="679192"/>
    <lineage>
        <taxon>Bacteria</taxon>
        <taxon>Bacillati</taxon>
        <taxon>Bacillota</taxon>
        <taxon>Erysipelotrichia</taxon>
        <taxon>Erysipelotrichales</taxon>
        <taxon>Erysipelotrichaceae</taxon>
        <taxon>Bulleidia</taxon>
    </lineage>
</organism>
<reference evidence="8" key="1">
    <citation type="submission" date="2009-12" db="EMBL/GenBank/DDBJ databases">
        <title>Sequence of Clostridiales genomosp. BVAB3 str. UPII9-5.</title>
        <authorList>
            <person name="Madupu R."/>
            <person name="Durkin A.S."/>
            <person name="Torralba M."/>
            <person name="Methe B."/>
            <person name="Sutton G.G."/>
            <person name="Strausberg R.L."/>
            <person name="Nelson K.E."/>
        </authorList>
    </citation>
    <scope>NUCLEOTIDE SEQUENCE [LARGE SCALE GENOMIC DNA]</scope>
    <source>
        <strain evidence="8">W1219</strain>
    </source>
</reference>
<gene>
    <name evidence="7" type="primary">mtnN</name>
    <name evidence="7" type="ORF">HMPREF9013_1365</name>
</gene>
<dbReference type="InterPro" id="IPR035994">
    <property type="entry name" value="Nucleoside_phosphorylase_sf"/>
</dbReference>
<evidence type="ECO:0000313" key="8">
    <source>
        <dbReference type="Proteomes" id="UP000005017"/>
    </source>
</evidence>
<dbReference type="GO" id="GO:0019509">
    <property type="term" value="P:L-methionine salvage from methylthioadenosine"/>
    <property type="evidence" value="ECO:0007669"/>
    <property type="project" value="UniProtKB-UniPathway"/>
</dbReference>
<dbReference type="PANTHER" id="PTHR46832">
    <property type="entry name" value="5'-METHYLTHIOADENOSINE/S-ADENOSYLHOMOCYSTEINE NUCLEOSIDASE"/>
    <property type="match status" value="1"/>
</dbReference>
<sequence>MKLGIIGAMDIEVQTILHQCQSLREHEIGRFKIYTGKINNQEVVVMKCGIGKVHAAIGTQLLVDRFGVDKILNTGIAGGLNPSLKVGDIVVSTKVAHHDVDVMNFGYAKGQVPQLPLWFEADKEMIHWVQTIRSLQAGPIVSGDQFIREETVKKKLWEDFKPLCVEMEGSAIAQTCYLNQVPFVIIRAISDQADHQSSLTYEQFEEQAARDCAKLVLALVMQLGGTHAV</sequence>
<dbReference type="InterPro" id="IPR000845">
    <property type="entry name" value="Nucleoside_phosphorylase_d"/>
</dbReference>
<dbReference type="EMBL" id="ADFR01000015">
    <property type="protein sequence ID" value="EFC05340.1"/>
    <property type="molecule type" value="Genomic_DNA"/>
</dbReference>
<dbReference type="UniPathway" id="UPA00904">
    <property type="reaction ID" value="UER00871"/>
</dbReference>
<keyword evidence="7" id="KW-0326">Glycosidase</keyword>
<feature type="domain" description="Nucleoside phosphorylase" evidence="6">
    <location>
        <begin position="2"/>
        <end position="220"/>
    </location>
</feature>
<evidence type="ECO:0000259" key="6">
    <source>
        <dbReference type="Pfam" id="PF01048"/>
    </source>
</evidence>
<dbReference type="GO" id="GO:0008782">
    <property type="term" value="F:adenosylhomocysteine nucleosidase activity"/>
    <property type="evidence" value="ECO:0007669"/>
    <property type="project" value="UniProtKB-EC"/>
</dbReference>
<dbReference type="Pfam" id="PF01048">
    <property type="entry name" value="PNP_UDP_1"/>
    <property type="match status" value="1"/>
</dbReference>
<dbReference type="GO" id="GO:0009164">
    <property type="term" value="P:nucleoside catabolic process"/>
    <property type="evidence" value="ECO:0007669"/>
    <property type="project" value="InterPro"/>
</dbReference>
<keyword evidence="8" id="KW-1185">Reference proteome</keyword>
<dbReference type="Proteomes" id="UP000005017">
    <property type="component" value="Unassembled WGS sequence"/>
</dbReference>
<evidence type="ECO:0000256" key="4">
    <source>
        <dbReference type="ARBA" id="ARBA00022801"/>
    </source>
</evidence>
<accession>D2MQ17</accession>
<dbReference type="GO" id="GO:0008930">
    <property type="term" value="F:methylthioadenosine nucleosidase activity"/>
    <property type="evidence" value="ECO:0007669"/>
    <property type="project" value="InterPro"/>
</dbReference>
<dbReference type="Gene3D" id="3.40.50.1580">
    <property type="entry name" value="Nucleoside phosphorylase domain"/>
    <property type="match status" value="1"/>
</dbReference>
<evidence type="ECO:0000256" key="1">
    <source>
        <dbReference type="ARBA" id="ARBA00004945"/>
    </source>
</evidence>
<dbReference type="STRING" id="679192.HMPREF9013_1365"/>
<dbReference type="NCBIfam" id="NF004079">
    <property type="entry name" value="PRK05584.1"/>
    <property type="match status" value="1"/>
</dbReference>
<dbReference type="GO" id="GO:0005829">
    <property type="term" value="C:cytosol"/>
    <property type="evidence" value="ECO:0007669"/>
    <property type="project" value="TreeGrafter"/>
</dbReference>
<dbReference type="GO" id="GO:0019284">
    <property type="term" value="P:L-methionine salvage from S-adenosylmethionine"/>
    <property type="evidence" value="ECO:0007669"/>
    <property type="project" value="TreeGrafter"/>
</dbReference>
<keyword evidence="4 7" id="KW-0378">Hydrolase</keyword>
<evidence type="ECO:0000256" key="2">
    <source>
        <dbReference type="ARBA" id="ARBA00011974"/>
    </source>
</evidence>
<dbReference type="InterPro" id="IPR010049">
    <property type="entry name" value="MTA_SAH_Nsdase"/>
</dbReference>
<dbReference type="OrthoDB" id="9792278at2"/>
<dbReference type="RefSeq" id="WP_006627480.1">
    <property type="nucleotide sequence ID" value="NZ_ADFR01000015.1"/>
</dbReference>
<protein>
    <recommendedName>
        <fullName evidence="2">adenosylhomocysteine nucleosidase</fullName>
        <ecNumber evidence="2">3.2.2.9</ecNumber>
    </recommendedName>
</protein>
<dbReference type="AlphaFoldDB" id="D2MQ17"/>
<comment type="caution">
    <text evidence="7">The sequence shown here is derived from an EMBL/GenBank/DDBJ whole genome shotgun (WGS) entry which is preliminary data.</text>
</comment>
<dbReference type="SUPFAM" id="SSF53167">
    <property type="entry name" value="Purine and uridine phosphorylases"/>
    <property type="match status" value="1"/>
</dbReference>